<proteinExistence type="predicted"/>
<keyword evidence="2" id="KW-1185">Reference proteome</keyword>
<reference evidence="1 2" key="1">
    <citation type="submission" date="2018-06" db="EMBL/GenBank/DDBJ databases">
        <title>Rhizobium wuzhouense sp. nov., isolated from roots of Oryza officinalis.</title>
        <authorList>
            <person name="Yuan T."/>
        </authorList>
    </citation>
    <scope>NUCLEOTIDE SEQUENCE [LARGE SCALE GENOMIC DNA]</scope>
    <source>
        <strain evidence="1 2">W44</strain>
    </source>
</reference>
<name>A0ABX5NNV8_9HYPH</name>
<organism evidence="1 2">
    <name type="scientific">Rhizobium wuzhouense</name>
    <dbReference type="NCBI Taxonomy" id="1986026"/>
    <lineage>
        <taxon>Bacteria</taxon>
        <taxon>Pseudomonadati</taxon>
        <taxon>Pseudomonadota</taxon>
        <taxon>Alphaproteobacteria</taxon>
        <taxon>Hyphomicrobiales</taxon>
        <taxon>Rhizobiaceae</taxon>
        <taxon>Rhizobium/Agrobacterium group</taxon>
        <taxon>Rhizobium</taxon>
    </lineage>
</organism>
<dbReference type="EMBL" id="QJRY01000007">
    <property type="protein sequence ID" value="PYB71267.1"/>
    <property type="molecule type" value="Genomic_DNA"/>
</dbReference>
<dbReference type="RefSeq" id="WP_110793057.1">
    <property type="nucleotide sequence ID" value="NZ_QJRY01000007.1"/>
</dbReference>
<protein>
    <submittedName>
        <fullName evidence="1">Uncharacterized protein</fullName>
    </submittedName>
</protein>
<dbReference type="Proteomes" id="UP000247536">
    <property type="component" value="Unassembled WGS sequence"/>
</dbReference>
<evidence type="ECO:0000313" key="2">
    <source>
        <dbReference type="Proteomes" id="UP000247536"/>
    </source>
</evidence>
<accession>A0ABX5NNV8</accession>
<sequence>MAVIVWPHCVLRPQQVAANLVPFTRSGGPTLGGVTPSYRTDLGFWSIDYMNVILRNRHREHWQTWQALRQKLGGRSGLIAVPVRSGLSAPYESGRFEAMPETTHSDGSTFSDGSHYVQGAISVKSVGTTAIGATSIRLRIINAAENLVGVRFSYNHALYETGPAISVDGDIWEVPISPTVRDLIPPDADLEFDRPTCLCRLADDRGMDVTQEAVSRTSYPSIRFTEATDYWNALALGLV</sequence>
<gene>
    <name evidence="1" type="ORF">DMY87_18065</name>
</gene>
<evidence type="ECO:0000313" key="1">
    <source>
        <dbReference type="EMBL" id="PYB71267.1"/>
    </source>
</evidence>
<comment type="caution">
    <text evidence="1">The sequence shown here is derived from an EMBL/GenBank/DDBJ whole genome shotgun (WGS) entry which is preliminary data.</text>
</comment>